<dbReference type="PROSITE" id="PS50109">
    <property type="entry name" value="HIS_KIN"/>
    <property type="match status" value="1"/>
</dbReference>
<accession>A0A1V6C4P9</accession>
<evidence type="ECO:0000256" key="5">
    <source>
        <dbReference type="ARBA" id="ARBA00022553"/>
    </source>
</evidence>
<keyword evidence="6 16" id="KW-0808">Transferase</keyword>
<dbReference type="Gene3D" id="3.30.450.40">
    <property type="match status" value="1"/>
</dbReference>
<organism evidence="16">
    <name type="scientific">candidate division TA06 bacterium ADurb.Bin131</name>
    <dbReference type="NCBI Taxonomy" id="1852827"/>
    <lineage>
        <taxon>Bacteria</taxon>
        <taxon>Bacteria division TA06</taxon>
    </lineage>
</organism>
<evidence type="ECO:0000256" key="8">
    <source>
        <dbReference type="ARBA" id="ARBA00022741"/>
    </source>
</evidence>
<gene>
    <name evidence="16" type="primary">zraS_3</name>
    <name evidence="16" type="ORF">BWX89_01570</name>
</gene>
<name>A0A1V6C4P9_UNCT6</name>
<keyword evidence="5" id="KW-0597">Phosphoprotein</keyword>
<keyword evidence="10" id="KW-0067">ATP-binding</keyword>
<evidence type="ECO:0000256" key="10">
    <source>
        <dbReference type="ARBA" id="ARBA00022840"/>
    </source>
</evidence>
<dbReference type="InterPro" id="IPR000014">
    <property type="entry name" value="PAS"/>
</dbReference>
<evidence type="ECO:0000259" key="15">
    <source>
        <dbReference type="PROSITE" id="PS50112"/>
    </source>
</evidence>
<dbReference type="InterPro" id="IPR003661">
    <property type="entry name" value="HisK_dim/P_dom"/>
</dbReference>
<reference evidence="16" key="1">
    <citation type="submission" date="2017-02" db="EMBL/GenBank/DDBJ databases">
        <title>Delving into the versatile metabolic prowess of the omnipresent phylum Bacteroidetes.</title>
        <authorList>
            <person name="Nobu M.K."/>
            <person name="Mei R."/>
            <person name="Narihiro T."/>
            <person name="Kuroda K."/>
            <person name="Liu W.-T."/>
        </authorList>
    </citation>
    <scope>NUCLEOTIDE SEQUENCE</scope>
    <source>
        <strain evidence="16">ADurb.Bin131</strain>
    </source>
</reference>
<dbReference type="InterPro" id="IPR036890">
    <property type="entry name" value="HATPase_C_sf"/>
</dbReference>
<evidence type="ECO:0000256" key="1">
    <source>
        <dbReference type="ARBA" id="ARBA00000085"/>
    </source>
</evidence>
<keyword evidence="12" id="KW-0902">Two-component regulatory system</keyword>
<dbReference type="PANTHER" id="PTHR45528">
    <property type="entry name" value="SENSOR HISTIDINE KINASE CPXA"/>
    <property type="match status" value="1"/>
</dbReference>
<evidence type="ECO:0000256" key="3">
    <source>
        <dbReference type="ARBA" id="ARBA00012438"/>
    </source>
</evidence>
<dbReference type="GO" id="GO:0005524">
    <property type="term" value="F:ATP binding"/>
    <property type="evidence" value="ECO:0007669"/>
    <property type="project" value="UniProtKB-KW"/>
</dbReference>
<dbReference type="SUPFAM" id="SSF47384">
    <property type="entry name" value="Homodimeric domain of signal transducing histidine kinase"/>
    <property type="match status" value="1"/>
</dbReference>
<dbReference type="SMART" id="SM00388">
    <property type="entry name" value="HisKA"/>
    <property type="match status" value="1"/>
</dbReference>
<evidence type="ECO:0000256" key="6">
    <source>
        <dbReference type="ARBA" id="ARBA00022679"/>
    </source>
</evidence>
<evidence type="ECO:0000256" key="11">
    <source>
        <dbReference type="ARBA" id="ARBA00022989"/>
    </source>
</evidence>
<dbReference type="GO" id="GO:0000155">
    <property type="term" value="F:phosphorelay sensor kinase activity"/>
    <property type="evidence" value="ECO:0007669"/>
    <property type="project" value="InterPro"/>
</dbReference>
<dbReference type="InterPro" id="IPR005467">
    <property type="entry name" value="His_kinase_dom"/>
</dbReference>
<dbReference type="EC" id="2.7.13.3" evidence="3"/>
<dbReference type="SMART" id="SM00387">
    <property type="entry name" value="HATPase_c"/>
    <property type="match status" value="1"/>
</dbReference>
<dbReference type="Proteomes" id="UP000485562">
    <property type="component" value="Unassembled WGS sequence"/>
</dbReference>
<dbReference type="Pfam" id="PF13596">
    <property type="entry name" value="PAS_10"/>
    <property type="match status" value="1"/>
</dbReference>
<comment type="catalytic activity">
    <reaction evidence="1">
        <text>ATP + protein L-histidine = ADP + protein N-phospho-L-histidine.</text>
        <dbReference type="EC" id="2.7.13.3"/>
    </reaction>
</comment>
<keyword evidence="11" id="KW-1133">Transmembrane helix</keyword>
<dbReference type="PROSITE" id="PS50112">
    <property type="entry name" value="PAS"/>
    <property type="match status" value="1"/>
</dbReference>
<dbReference type="InterPro" id="IPR036097">
    <property type="entry name" value="HisK_dim/P_sf"/>
</dbReference>
<dbReference type="InterPro" id="IPR050398">
    <property type="entry name" value="HssS/ArlS-like"/>
</dbReference>
<dbReference type="Gene3D" id="3.40.50.2300">
    <property type="match status" value="1"/>
</dbReference>
<keyword evidence="8" id="KW-0547">Nucleotide-binding</keyword>
<sequence>MKYVMIVVEEKGLASTLSFLLRDNFLPVVVDPSCVGESIIQRKPDIIIIDFLYKKIPLQVLVEQIRKLVPDVPIIALVESFGPVARRLMNLGVYELVEKPFDPEKFMYALNRASLYTEAEQVKKLPVVQFSEDRPSSDISENIFFQRLSELLAENFSEPSRLIPAVVKLIKNHLSLSDASFFLKESNKFRFYDGVNVDRTFLKNLRFSEKSSLYLRIISARSILQKNKIDDMHLLSEIELLKAEIILPLMSRDGEVLGFFALGKRLTGETFSCDIVKFLSDISSYFSILLEDSFLFQENIFQKEFQKIILENVPTGIIVLDKNCNIKIFNNQAGSILGKNASDVMDNSIESIGVEMASKVREAISSKRAIFREEVFIRQFKKWFGMSCNFVYQQGEINWVIIIFQDITFYKEMEQEQKKIEQNQYWEKVASRLSHEIKNPLVAIKTFACLLPEKFEEETFRTEFYKIVNAEIERLTHLVDKIARLSEKEGLVLNKVDCFDVLQKTAKKFPIVKIPVSKNGINTTINIDAGKIQEALEFLFDFCCKDIGEDGTVNVSIAEKASFMEIVVEEKGNHLKLDIGQDIFVPFSDYLDGLVSLNLAICRKIIENHSGSISAEIFPEGKKRFTIMFPLESQ</sequence>
<evidence type="ECO:0000256" key="13">
    <source>
        <dbReference type="ARBA" id="ARBA00023136"/>
    </source>
</evidence>
<evidence type="ECO:0000256" key="12">
    <source>
        <dbReference type="ARBA" id="ARBA00023012"/>
    </source>
</evidence>
<keyword evidence="13" id="KW-0472">Membrane</keyword>
<dbReference type="Pfam" id="PF00512">
    <property type="entry name" value="HisKA"/>
    <property type="match status" value="1"/>
</dbReference>
<dbReference type="SUPFAM" id="SSF55785">
    <property type="entry name" value="PYP-like sensor domain (PAS domain)"/>
    <property type="match status" value="1"/>
</dbReference>
<dbReference type="EMBL" id="MWDQ01000147">
    <property type="protein sequence ID" value="OQB71903.1"/>
    <property type="molecule type" value="Genomic_DNA"/>
</dbReference>
<dbReference type="SUPFAM" id="SSF55874">
    <property type="entry name" value="ATPase domain of HSP90 chaperone/DNA topoisomerase II/histidine kinase"/>
    <property type="match status" value="1"/>
</dbReference>
<dbReference type="GO" id="GO:0005886">
    <property type="term" value="C:plasma membrane"/>
    <property type="evidence" value="ECO:0007669"/>
    <property type="project" value="UniProtKB-SubCell"/>
</dbReference>
<comment type="caution">
    <text evidence="16">The sequence shown here is derived from an EMBL/GenBank/DDBJ whole genome shotgun (WGS) entry which is preliminary data.</text>
</comment>
<dbReference type="InterPro" id="IPR003594">
    <property type="entry name" value="HATPase_dom"/>
</dbReference>
<feature type="domain" description="Histidine kinase" evidence="14">
    <location>
        <begin position="432"/>
        <end position="633"/>
    </location>
</feature>
<dbReference type="Gene3D" id="3.30.565.10">
    <property type="entry name" value="Histidine kinase-like ATPase, C-terminal domain"/>
    <property type="match status" value="1"/>
</dbReference>
<dbReference type="InterPro" id="IPR029016">
    <property type="entry name" value="GAF-like_dom_sf"/>
</dbReference>
<dbReference type="Pfam" id="PF02518">
    <property type="entry name" value="HATPase_c"/>
    <property type="match status" value="1"/>
</dbReference>
<dbReference type="Gene3D" id="1.10.287.130">
    <property type="match status" value="1"/>
</dbReference>
<evidence type="ECO:0000256" key="4">
    <source>
        <dbReference type="ARBA" id="ARBA00022475"/>
    </source>
</evidence>
<evidence type="ECO:0000256" key="7">
    <source>
        <dbReference type="ARBA" id="ARBA00022692"/>
    </source>
</evidence>
<comment type="subcellular location">
    <subcellularLocation>
        <location evidence="2">Cell membrane</location>
        <topology evidence="2">Multi-pass membrane protein</topology>
    </subcellularLocation>
</comment>
<proteinExistence type="predicted"/>
<keyword evidence="9" id="KW-0418">Kinase</keyword>
<feature type="domain" description="PAS" evidence="15">
    <location>
        <begin position="302"/>
        <end position="373"/>
    </location>
</feature>
<dbReference type="InterPro" id="IPR035965">
    <property type="entry name" value="PAS-like_dom_sf"/>
</dbReference>
<protein>
    <recommendedName>
        <fullName evidence="3">histidine kinase</fullName>
        <ecNumber evidence="3">2.7.13.3</ecNumber>
    </recommendedName>
</protein>
<dbReference type="CDD" id="cd00082">
    <property type="entry name" value="HisKA"/>
    <property type="match status" value="1"/>
</dbReference>
<dbReference type="PANTHER" id="PTHR45528:SF1">
    <property type="entry name" value="SENSOR HISTIDINE KINASE CPXA"/>
    <property type="match status" value="1"/>
</dbReference>
<keyword evidence="7" id="KW-0812">Transmembrane</keyword>
<dbReference type="InterPro" id="IPR011006">
    <property type="entry name" value="CheY-like_superfamily"/>
</dbReference>
<dbReference type="AlphaFoldDB" id="A0A1V6C4P9"/>
<evidence type="ECO:0000313" key="16">
    <source>
        <dbReference type="EMBL" id="OQB71903.1"/>
    </source>
</evidence>
<evidence type="ECO:0000256" key="2">
    <source>
        <dbReference type="ARBA" id="ARBA00004651"/>
    </source>
</evidence>
<dbReference type="Gene3D" id="3.30.450.20">
    <property type="entry name" value="PAS domain"/>
    <property type="match status" value="1"/>
</dbReference>
<dbReference type="SUPFAM" id="SSF52172">
    <property type="entry name" value="CheY-like"/>
    <property type="match status" value="1"/>
</dbReference>
<keyword evidence="4" id="KW-1003">Cell membrane</keyword>
<dbReference type="SUPFAM" id="SSF55781">
    <property type="entry name" value="GAF domain-like"/>
    <property type="match status" value="1"/>
</dbReference>
<dbReference type="NCBIfam" id="TIGR00229">
    <property type="entry name" value="sensory_box"/>
    <property type="match status" value="1"/>
</dbReference>
<evidence type="ECO:0000256" key="9">
    <source>
        <dbReference type="ARBA" id="ARBA00022777"/>
    </source>
</evidence>
<evidence type="ECO:0000259" key="14">
    <source>
        <dbReference type="PROSITE" id="PS50109"/>
    </source>
</evidence>